<dbReference type="HOGENOM" id="CLU_133267_0_0_6"/>
<evidence type="ECO:0000313" key="1">
    <source>
        <dbReference type="EMBL" id="ABP81619.1"/>
    </source>
</evidence>
<accession>A4VRL8</accession>
<dbReference type="EMBL" id="CP000304">
    <property type="protein sequence ID" value="ABP81619.1"/>
    <property type="molecule type" value="Genomic_DNA"/>
</dbReference>
<dbReference type="Proteomes" id="UP000000233">
    <property type="component" value="Chromosome"/>
</dbReference>
<reference evidence="1 2" key="1">
    <citation type="journal article" date="2008" name="Proc. Natl. Acad. Sci. U.S.A.">
        <title>Nitrogen fixation island and rhizosphere competence traits in the genome of root-associated Pseudomonas stutzeri A1501.</title>
        <authorList>
            <person name="Yan Y."/>
            <person name="Yang J."/>
            <person name="Dou Y."/>
            <person name="Chen M."/>
            <person name="Ping S."/>
            <person name="Peng J."/>
            <person name="Lu W."/>
            <person name="Zhang W."/>
            <person name="Yao Z."/>
            <person name="Li H."/>
            <person name="Liu W."/>
            <person name="He S."/>
            <person name="Geng L."/>
            <person name="Zhang X."/>
            <person name="Yang F."/>
            <person name="Yu H."/>
            <person name="Zhan Y."/>
            <person name="Li D."/>
            <person name="Lin Z."/>
            <person name="Wang Y."/>
            <person name="Elmerich C."/>
            <person name="Lin M."/>
            <person name="Jin Q."/>
        </authorList>
    </citation>
    <scope>NUCLEOTIDE SEQUENCE [LARGE SCALE GENOMIC DNA]</scope>
    <source>
        <strain evidence="1 2">A1501</strain>
    </source>
</reference>
<organism evidence="1 2">
    <name type="scientific">Stutzerimonas stutzeri (strain A1501)</name>
    <name type="common">Pseudomonas stutzeri</name>
    <dbReference type="NCBI Taxonomy" id="379731"/>
    <lineage>
        <taxon>Bacteria</taxon>
        <taxon>Pseudomonadati</taxon>
        <taxon>Pseudomonadota</taxon>
        <taxon>Gammaproteobacteria</taxon>
        <taxon>Pseudomonadales</taxon>
        <taxon>Pseudomonadaceae</taxon>
        <taxon>Stutzerimonas</taxon>
    </lineage>
</organism>
<keyword evidence="2" id="KW-1185">Reference proteome</keyword>
<protein>
    <submittedName>
        <fullName evidence="1">Ribonucleotide reductase, alpha subunit</fullName>
    </submittedName>
</protein>
<name>A4VRL8_STUS1</name>
<sequence length="154" mass="17011">MVSATRAVDSGRRYTHLDQTMTLTPFDQLLAAARQEREPQRLLFVFVSAELPADATEAERQRFEENGGGSLKPVLCVDKLPEELRDFAALREESARTGVAWDLLFAAALPGHAGITPSSDEAEQPLKMMVGSIETGNIGRFLAFDRHGQTVDFY</sequence>
<gene>
    <name evidence="1" type="ordered locus">PST_3997</name>
</gene>
<dbReference type="KEGG" id="psa:PST_3997"/>
<dbReference type="AlphaFoldDB" id="A4VRL8"/>
<dbReference type="eggNOG" id="ENOG5032S32">
    <property type="taxonomic scope" value="Bacteria"/>
</dbReference>
<proteinExistence type="predicted"/>
<evidence type="ECO:0000313" key="2">
    <source>
        <dbReference type="Proteomes" id="UP000000233"/>
    </source>
</evidence>